<reference evidence="2" key="1">
    <citation type="submission" date="2021-06" db="EMBL/GenBank/DDBJ databases">
        <authorList>
            <person name="Kallberg Y."/>
            <person name="Tangrot J."/>
            <person name="Rosling A."/>
        </authorList>
    </citation>
    <scope>NUCLEOTIDE SEQUENCE</scope>
    <source>
        <strain evidence="2">UK204</strain>
    </source>
</reference>
<evidence type="ECO:0000313" key="2">
    <source>
        <dbReference type="EMBL" id="CAG8574149.1"/>
    </source>
</evidence>
<feature type="compositionally biased region" description="Low complexity" evidence="1">
    <location>
        <begin position="44"/>
        <end position="54"/>
    </location>
</feature>
<proteinExistence type="predicted"/>
<gene>
    <name evidence="2" type="ORF">FCALED_LOCUS7245</name>
</gene>
<evidence type="ECO:0000256" key="1">
    <source>
        <dbReference type="SAM" id="MobiDB-lite"/>
    </source>
</evidence>
<feature type="compositionally biased region" description="Basic and acidic residues" evidence="1">
    <location>
        <begin position="124"/>
        <end position="139"/>
    </location>
</feature>
<dbReference type="AlphaFoldDB" id="A0A9N9BS42"/>
<name>A0A9N9BS42_9GLOM</name>
<sequence>MIVLIVLIIKKEGPIVQVDIGHVLMVGPPIDQVDIELPNTRRIQSSQSSNTSNTHPSNIQPSNTKPSNVHPSNTSNKQQSKSYNTQPSDTQITNTVNAINTQSSDTNANLPSFVNPQKTRTIKRRMDEKSRSVEDHSDY</sequence>
<dbReference type="Proteomes" id="UP000789570">
    <property type="component" value="Unassembled WGS sequence"/>
</dbReference>
<evidence type="ECO:0000313" key="3">
    <source>
        <dbReference type="Proteomes" id="UP000789570"/>
    </source>
</evidence>
<protein>
    <submittedName>
        <fullName evidence="2">2549_t:CDS:1</fullName>
    </submittedName>
</protein>
<keyword evidence="3" id="KW-1185">Reference proteome</keyword>
<accession>A0A9N9BS42</accession>
<feature type="region of interest" description="Disordered" evidence="1">
    <location>
        <begin position="38"/>
        <end position="139"/>
    </location>
</feature>
<feature type="compositionally biased region" description="Polar residues" evidence="1">
    <location>
        <begin position="55"/>
        <end position="119"/>
    </location>
</feature>
<organism evidence="2 3">
    <name type="scientific">Funneliformis caledonium</name>
    <dbReference type="NCBI Taxonomy" id="1117310"/>
    <lineage>
        <taxon>Eukaryota</taxon>
        <taxon>Fungi</taxon>
        <taxon>Fungi incertae sedis</taxon>
        <taxon>Mucoromycota</taxon>
        <taxon>Glomeromycotina</taxon>
        <taxon>Glomeromycetes</taxon>
        <taxon>Glomerales</taxon>
        <taxon>Glomeraceae</taxon>
        <taxon>Funneliformis</taxon>
    </lineage>
</organism>
<comment type="caution">
    <text evidence="2">The sequence shown here is derived from an EMBL/GenBank/DDBJ whole genome shotgun (WGS) entry which is preliminary data.</text>
</comment>
<dbReference type="EMBL" id="CAJVPQ010001884">
    <property type="protein sequence ID" value="CAG8574149.1"/>
    <property type="molecule type" value="Genomic_DNA"/>
</dbReference>